<dbReference type="GO" id="GO:0005975">
    <property type="term" value="P:carbohydrate metabolic process"/>
    <property type="evidence" value="ECO:0007669"/>
    <property type="project" value="UniProtKB-ARBA"/>
</dbReference>
<evidence type="ECO:0000256" key="1">
    <source>
        <dbReference type="SAM" id="SignalP"/>
    </source>
</evidence>
<sequence length="541" mass="52493">MHRLSRPGLAIGAAALLVVGLSAPAMAASVPMTLSAPSGPSQGGNTLTGTTTTAVFNANSAVEFQYVGTGAAAACSAVYAAPAAVVVAGTPPVQTAGILAVPAANVRLLSTTKLGITVPATVALAGGQTTAKYNVCVYSGTVTGASGSPLIANAAYSIAAKPVISAISPSTGPALGGKTVTITGSNFPTTAGALTASIGGTALTGISVAANGNSFTANLPAKTAGGPYTLSVTSAGGTVTKANAFTYTNGIVVVPNTAPNTGATLPDIDIQGVGFTNLDFSMTTGATPNDAKSHVYLVDGKYDPTTNSGNKTIGEVAECINVLVVSDTEVICSMNLRSRISTTGTYTTVAARTVADGATTNASTTLTSATAAFTSADVGMSLSVASNTQVPAGTTIVSVTNPTTVVLSAAATATATGVSTTIGPRTAASVTTVNASTGVTAAAPQFTVADVGRSITGTGIPAGTVISAYTSATQVTLSNAATAGGTVTMTIANPVPVPNGTYTVAVISNGAVDVQAGGASEDANYTESIISSGSTFTVADY</sequence>
<dbReference type="AlphaFoldDB" id="A0A8J3BJR7"/>
<evidence type="ECO:0000313" key="4">
    <source>
        <dbReference type="Proteomes" id="UP000662200"/>
    </source>
</evidence>
<reference evidence="3" key="1">
    <citation type="journal article" date="2014" name="Int. J. Syst. Evol. Microbiol.">
        <title>Complete genome sequence of Corynebacterium casei LMG S-19264T (=DSM 44701T), isolated from a smear-ripened cheese.</title>
        <authorList>
            <consortium name="US DOE Joint Genome Institute (JGI-PGF)"/>
            <person name="Walter F."/>
            <person name="Albersmeier A."/>
            <person name="Kalinowski J."/>
            <person name="Ruckert C."/>
        </authorList>
    </citation>
    <scope>NUCLEOTIDE SEQUENCE</scope>
    <source>
        <strain evidence="3">JCM 3091</strain>
    </source>
</reference>
<name>A0A8J3BJR7_9ACTN</name>
<dbReference type="InterPro" id="IPR013783">
    <property type="entry name" value="Ig-like_fold"/>
</dbReference>
<feature type="signal peptide" evidence="1">
    <location>
        <begin position="1"/>
        <end position="27"/>
    </location>
</feature>
<accession>A0A8J3BJR7</accession>
<dbReference type="SMART" id="SM00429">
    <property type="entry name" value="IPT"/>
    <property type="match status" value="1"/>
</dbReference>
<gene>
    <name evidence="3" type="ORF">GCM10010124_16350</name>
</gene>
<dbReference type="InterPro" id="IPR014756">
    <property type="entry name" value="Ig_E-set"/>
</dbReference>
<reference evidence="3" key="2">
    <citation type="submission" date="2020-09" db="EMBL/GenBank/DDBJ databases">
        <authorList>
            <person name="Sun Q."/>
            <person name="Ohkuma M."/>
        </authorList>
    </citation>
    <scope>NUCLEOTIDE SEQUENCE</scope>
    <source>
        <strain evidence="3">JCM 3091</strain>
    </source>
</reference>
<dbReference type="Pfam" id="PF01833">
    <property type="entry name" value="TIG"/>
    <property type="match status" value="1"/>
</dbReference>
<feature type="chain" id="PRO_5035266769" description="IPT/TIG domain-containing protein" evidence="1">
    <location>
        <begin position="28"/>
        <end position="541"/>
    </location>
</feature>
<dbReference type="EMBL" id="BMQC01000004">
    <property type="protein sequence ID" value="GGK24574.1"/>
    <property type="molecule type" value="Genomic_DNA"/>
</dbReference>
<evidence type="ECO:0000259" key="2">
    <source>
        <dbReference type="SMART" id="SM00429"/>
    </source>
</evidence>
<comment type="caution">
    <text evidence="3">The sequence shown here is derived from an EMBL/GenBank/DDBJ whole genome shotgun (WGS) entry which is preliminary data.</text>
</comment>
<proteinExistence type="predicted"/>
<dbReference type="CDD" id="cd00603">
    <property type="entry name" value="IPT_PCSR"/>
    <property type="match status" value="1"/>
</dbReference>
<evidence type="ECO:0000313" key="3">
    <source>
        <dbReference type="EMBL" id="GGK24574.1"/>
    </source>
</evidence>
<protein>
    <recommendedName>
        <fullName evidence="2">IPT/TIG domain-containing protein</fullName>
    </recommendedName>
</protein>
<organism evidence="3 4">
    <name type="scientific">Pilimelia terevasa</name>
    <dbReference type="NCBI Taxonomy" id="53372"/>
    <lineage>
        <taxon>Bacteria</taxon>
        <taxon>Bacillati</taxon>
        <taxon>Actinomycetota</taxon>
        <taxon>Actinomycetes</taxon>
        <taxon>Micromonosporales</taxon>
        <taxon>Micromonosporaceae</taxon>
        <taxon>Pilimelia</taxon>
    </lineage>
</organism>
<dbReference type="Proteomes" id="UP000662200">
    <property type="component" value="Unassembled WGS sequence"/>
</dbReference>
<keyword evidence="1" id="KW-0732">Signal</keyword>
<feature type="domain" description="IPT/TIG" evidence="2">
    <location>
        <begin position="161"/>
        <end position="248"/>
    </location>
</feature>
<keyword evidence="4" id="KW-1185">Reference proteome</keyword>
<dbReference type="SUPFAM" id="SSF81296">
    <property type="entry name" value="E set domains"/>
    <property type="match status" value="1"/>
</dbReference>
<dbReference type="InterPro" id="IPR002909">
    <property type="entry name" value="IPT_dom"/>
</dbReference>
<dbReference type="Gene3D" id="2.60.40.10">
    <property type="entry name" value="Immunoglobulins"/>
    <property type="match status" value="1"/>
</dbReference>